<proteinExistence type="predicted"/>
<dbReference type="HOGENOM" id="CLU_729705_0_0_1"/>
<sequence>MTLIVPPELVDKIIDKLVGDTKSLCAVAFVSRPCRARARYHLFNEIRLRTRNLERFKQLLQTDPSVAGFIRILRVLLTRNEMTPFRFKLPALETLECAGVDFTDQDALVELLPNVATVKVLNLASCHIPDLGAFLLPFTQVKHVYLKSETYDKLPNASRIISDSSIESIHLECSDRFPEILDRLLRTLTLPNLVTLELQRVYLVDMPAINQFLQVVGPALTTLSVQFMGVWNAAADDWREVSFHYERMLVHCKSLQDIALHYDVRSDTPSWSFDITATIPRLFSKLPSKDLERTILRGYWEMDPASDPATRFALVDACLSSDFNFPKLKLVYMEGSYAWKMGVDNWNAGMRRLLPTLEQKGTLHLLRGGVGELETLRRR</sequence>
<reference evidence="2" key="1">
    <citation type="journal article" date="2014" name="Proc. Natl. Acad. Sci. U.S.A.">
        <title>Extensive sampling of basidiomycete genomes demonstrates inadequacy of the white-rot/brown-rot paradigm for wood decay fungi.</title>
        <authorList>
            <person name="Riley R."/>
            <person name="Salamov A.A."/>
            <person name="Brown D.W."/>
            <person name="Nagy L.G."/>
            <person name="Floudas D."/>
            <person name="Held B.W."/>
            <person name="Levasseur A."/>
            <person name="Lombard V."/>
            <person name="Morin E."/>
            <person name="Otillar R."/>
            <person name="Lindquist E.A."/>
            <person name="Sun H."/>
            <person name="LaButti K.M."/>
            <person name="Schmutz J."/>
            <person name="Jabbour D."/>
            <person name="Luo H."/>
            <person name="Baker S.E."/>
            <person name="Pisabarro A.G."/>
            <person name="Walton J.D."/>
            <person name="Blanchette R.A."/>
            <person name="Henrissat B."/>
            <person name="Martin F."/>
            <person name="Cullen D."/>
            <person name="Hibbett D.S."/>
            <person name="Grigoriev I.V."/>
        </authorList>
    </citation>
    <scope>NUCLEOTIDE SEQUENCE [LARGE SCALE GENOMIC DNA]</scope>
    <source>
        <strain evidence="2">MUCL 33604</strain>
    </source>
</reference>
<dbReference type="Proteomes" id="UP000027265">
    <property type="component" value="Unassembled WGS sequence"/>
</dbReference>
<gene>
    <name evidence="1" type="ORF">JAAARDRAFT_74186</name>
</gene>
<dbReference type="AlphaFoldDB" id="A0A067PJB0"/>
<keyword evidence="2" id="KW-1185">Reference proteome</keyword>
<dbReference type="EMBL" id="KL197759">
    <property type="protein sequence ID" value="KDQ50546.1"/>
    <property type="molecule type" value="Genomic_DNA"/>
</dbReference>
<evidence type="ECO:0008006" key="3">
    <source>
        <dbReference type="Google" id="ProtNLM"/>
    </source>
</evidence>
<organism evidence="1 2">
    <name type="scientific">Jaapia argillacea MUCL 33604</name>
    <dbReference type="NCBI Taxonomy" id="933084"/>
    <lineage>
        <taxon>Eukaryota</taxon>
        <taxon>Fungi</taxon>
        <taxon>Dikarya</taxon>
        <taxon>Basidiomycota</taxon>
        <taxon>Agaricomycotina</taxon>
        <taxon>Agaricomycetes</taxon>
        <taxon>Agaricomycetidae</taxon>
        <taxon>Jaapiales</taxon>
        <taxon>Jaapiaceae</taxon>
        <taxon>Jaapia</taxon>
    </lineage>
</organism>
<dbReference type="InterPro" id="IPR032675">
    <property type="entry name" value="LRR_dom_sf"/>
</dbReference>
<dbReference type="InParanoid" id="A0A067PJB0"/>
<dbReference type="OrthoDB" id="2788229at2759"/>
<accession>A0A067PJB0</accession>
<protein>
    <recommendedName>
        <fullName evidence="3">F-box domain-containing protein</fullName>
    </recommendedName>
</protein>
<evidence type="ECO:0000313" key="2">
    <source>
        <dbReference type="Proteomes" id="UP000027265"/>
    </source>
</evidence>
<name>A0A067PJB0_9AGAM</name>
<dbReference type="SUPFAM" id="SSF52047">
    <property type="entry name" value="RNI-like"/>
    <property type="match status" value="1"/>
</dbReference>
<dbReference type="Gene3D" id="3.80.10.10">
    <property type="entry name" value="Ribonuclease Inhibitor"/>
    <property type="match status" value="1"/>
</dbReference>
<evidence type="ECO:0000313" key="1">
    <source>
        <dbReference type="EMBL" id="KDQ50546.1"/>
    </source>
</evidence>